<evidence type="ECO:0000313" key="10">
    <source>
        <dbReference type="EMBL" id="PYC84358.1"/>
    </source>
</evidence>
<feature type="transmembrane region" description="Helical" evidence="8">
    <location>
        <begin position="308"/>
        <end position="329"/>
    </location>
</feature>
<evidence type="ECO:0000256" key="4">
    <source>
        <dbReference type="ARBA" id="ARBA00022475"/>
    </source>
</evidence>
<dbReference type="PANTHER" id="PTHR23502">
    <property type="entry name" value="MAJOR FACILITATOR SUPERFAMILY"/>
    <property type="match status" value="1"/>
</dbReference>
<evidence type="ECO:0000256" key="3">
    <source>
        <dbReference type="ARBA" id="ARBA00022448"/>
    </source>
</evidence>
<dbReference type="Proteomes" id="UP000248039">
    <property type="component" value="Unassembled WGS sequence"/>
</dbReference>
<feature type="transmembrane region" description="Helical" evidence="8">
    <location>
        <begin position="393"/>
        <end position="415"/>
    </location>
</feature>
<evidence type="ECO:0000256" key="8">
    <source>
        <dbReference type="SAM" id="Phobius"/>
    </source>
</evidence>
<gene>
    <name evidence="10" type="ORF">C7C46_07665</name>
</gene>
<dbReference type="GO" id="GO:0042910">
    <property type="term" value="F:xenobiotic transmembrane transporter activity"/>
    <property type="evidence" value="ECO:0007669"/>
    <property type="project" value="InterPro"/>
</dbReference>
<dbReference type="SUPFAM" id="SSF103473">
    <property type="entry name" value="MFS general substrate transporter"/>
    <property type="match status" value="1"/>
</dbReference>
<feature type="transmembrane region" description="Helical" evidence="8">
    <location>
        <begin position="68"/>
        <end position="87"/>
    </location>
</feature>
<dbReference type="NCBIfam" id="TIGR00710">
    <property type="entry name" value="efflux_Bcr_CflA"/>
    <property type="match status" value="1"/>
</dbReference>
<feature type="transmembrane region" description="Helical" evidence="8">
    <location>
        <begin position="239"/>
        <end position="261"/>
    </location>
</feature>
<keyword evidence="4" id="KW-1003">Cell membrane</keyword>
<evidence type="ECO:0000256" key="5">
    <source>
        <dbReference type="ARBA" id="ARBA00022692"/>
    </source>
</evidence>
<evidence type="ECO:0000256" key="7">
    <source>
        <dbReference type="ARBA" id="ARBA00023136"/>
    </source>
</evidence>
<comment type="similarity">
    <text evidence="2">Belongs to the major facilitator superfamily. Bcr/CmlA family.</text>
</comment>
<comment type="subcellular location">
    <subcellularLocation>
        <location evidence="1">Cell membrane</location>
        <topology evidence="1">Multi-pass membrane protein</topology>
    </subcellularLocation>
</comment>
<feature type="transmembrane region" description="Helical" evidence="8">
    <location>
        <begin position="99"/>
        <end position="118"/>
    </location>
</feature>
<feature type="transmembrane region" description="Helical" evidence="8">
    <location>
        <begin position="368"/>
        <end position="387"/>
    </location>
</feature>
<dbReference type="FunFam" id="1.20.1720.10:FF:000005">
    <property type="entry name" value="Bcr/CflA family efflux transporter"/>
    <property type="match status" value="1"/>
</dbReference>
<feature type="transmembrane region" description="Helical" evidence="8">
    <location>
        <begin position="157"/>
        <end position="175"/>
    </location>
</feature>
<evidence type="ECO:0000313" key="11">
    <source>
        <dbReference type="Proteomes" id="UP000248039"/>
    </source>
</evidence>
<dbReference type="PANTHER" id="PTHR23502:SF132">
    <property type="entry name" value="POLYAMINE TRANSPORTER 2-RELATED"/>
    <property type="match status" value="1"/>
</dbReference>
<name>A0A2V4NP34_9ACTN</name>
<feature type="transmembrane region" description="Helical" evidence="8">
    <location>
        <begin position="335"/>
        <end position="356"/>
    </location>
</feature>
<proteinExistence type="inferred from homology"/>
<feature type="transmembrane region" description="Helical" evidence="8">
    <location>
        <begin position="124"/>
        <end position="145"/>
    </location>
</feature>
<dbReference type="InterPro" id="IPR005829">
    <property type="entry name" value="Sugar_transporter_CS"/>
</dbReference>
<dbReference type="InterPro" id="IPR020846">
    <property type="entry name" value="MFS_dom"/>
</dbReference>
<dbReference type="Pfam" id="PF07690">
    <property type="entry name" value="MFS_1"/>
    <property type="match status" value="1"/>
</dbReference>
<sequence>MPDSPATALPPAAAAAAPAADAVSTAAKVGLLLTLVLGSLSALAPLSMDMYLPALPRITDGLHTRDALVQLTLTSCLVGLALGQLVAGPLSDALGRRRPLLVGLGLYVAATALCAVAPDVRVLLACRLVQGLSGAAGIVISRAVVRDLFDGLAAARFAATLMLVSGSAPLLAPILGGQVLRFTDWRGVFGVLAVLGAVIFVTAVLLVRETLPAERRRTGGLPDTVRTVRALLADRLFSAYLLTVSCGFGALFAFIAGSPYVVQEVFHGSAQRYSLIFALVELGLVGLSQLTGRLLLGRFSSHGIQLAGVLLLTAGGLSLVLMCTVWHAGLAAITAGLFTMAAGLGVAAPPSSALALQRAPHAAGTASALLGTCQFLTGALAPALVGLGGHASALPMALVILGAGLAALLCFVALARPWTKVPDLLRA</sequence>
<protein>
    <submittedName>
        <fullName evidence="10">MFS transporter</fullName>
    </submittedName>
</protein>
<keyword evidence="3" id="KW-0813">Transport</keyword>
<dbReference type="OrthoDB" id="9814303at2"/>
<accession>A0A2V4NP34</accession>
<dbReference type="RefSeq" id="WP_110667099.1">
    <property type="nucleotide sequence ID" value="NZ_PYBW01000025.1"/>
</dbReference>
<evidence type="ECO:0000256" key="1">
    <source>
        <dbReference type="ARBA" id="ARBA00004651"/>
    </source>
</evidence>
<dbReference type="GO" id="GO:1990961">
    <property type="term" value="P:xenobiotic detoxification by transmembrane export across the plasma membrane"/>
    <property type="evidence" value="ECO:0007669"/>
    <property type="project" value="InterPro"/>
</dbReference>
<dbReference type="EMBL" id="PYBW01000025">
    <property type="protein sequence ID" value="PYC84358.1"/>
    <property type="molecule type" value="Genomic_DNA"/>
</dbReference>
<comment type="caution">
    <text evidence="10">The sequence shown here is derived from an EMBL/GenBank/DDBJ whole genome shotgun (WGS) entry which is preliminary data.</text>
</comment>
<evidence type="ECO:0000256" key="2">
    <source>
        <dbReference type="ARBA" id="ARBA00006236"/>
    </source>
</evidence>
<dbReference type="PROSITE" id="PS00216">
    <property type="entry name" value="SUGAR_TRANSPORT_1"/>
    <property type="match status" value="1"/>
</dbReference>
<feature type="domain" description="Major facilitator superfamily (MFS) profile" evidence="9">
    <location>
        <begin position="31"/>
        <end position="420"/>
    </location>
</feature>
<feature type="transmembrane region" description="Helical" evidence="8">
    <location>
        <begin position="187"/>
        <end position="207"/>
    </location>
</feature>
<feature type="transmembrane region" description="Helical" evidence="8">
    <location>
        <begin position="29"/>
        <end position="48"/>
    </location>
</feature>
<keyword evidence="7 8" id="KW-0472">Membrane</keyword>
<dbReference type="PROSITE" id="PS50850">
    <property type="entry name" value="MFS"/>
    <property type="match status" value="1"/>
</dbReference>
<dbReference type="CDD" id="cd17320">
    <property type="entry name" value="MFS_MdfA_MDR_like"/>
    <property type="match status" value="1"/>
</dbReference>
<dbReference type="InterPro" id="IPR011701">
    <property type="entry name" value="MFS"/>
</dbReference>
<dbReference type="InterPro" id="IPR004812">
    <property type="entry name" value="Efflux_drug-R_Bcr/CmlA"/>
</dbReference>
<dbReference type="GO" id="GO:0005886">
    <property type="term" value="C:plasma membrane"/>
    <property type="evidence" value="ECO:0007669"/>
    <property type="project" value="UniProtKB-SubCell"/>
</dbReference>
<evidence type="ECO:0000259" key="9">
    <source>
        <dbReference type="PROSITE" id="PS50850"/>
    </source>
</evidence>
<organism evidence="10 11">
    <name type="scientific">Streptomyces tateyamensis</name>
    <dbReference type="NCBI Taxonomy" id="565073"/>
    <lineage>
        <taxon>Bacteria</taxon>
        <taxon>Bacillati</taxon>
        <taxon>Actinomycetota</taxon>
        <taxon>Actinomycetes</taxon>
        <taxon>Kitasatosporales</taxon>
        <taxon>Streptomycetaceae</taxon>
        <taxon>Streptomyces</taxon>
    </lineage>
</organism>
<dbReference type="Gene3D" id="1.20.1720.10">
    <property type="entry name" value="Multidrug resistance protein D"/>
    <property type="match status" value="1"/>
</dbReference>
<dbReference type="AlphaFoldDB" id="A0A2V4NP34"/>
<feature type="transmembrane region" description="Helical" evidence="8">
    <location>
        <begin position="273"/>
        <end position="296"/>
    </location>
</feature>
<reference evidence="10 11" key="1">
    <citation type="submission" date="2018-03" db="EMBL/GenBank/DDBJ databases">
        <title>Bioinformatic expansion and discovery of thiopeptide antibiotics.</title>
        <authorList>
            <person name="Schwalen C.J."/>
            <person name="Hudson G.A."/>
            <person name="Mitchell D.A."/>
        </authorList>
    </citation>
    <scope>NUCLEOTIDE SEQUENCE [LARGE SCALE GENOMIC DNA]</scope>
    <source>
        <strain evidence="10 11">ATCC 21389</strain>
    </source>
</reference>
<keyword evidence="5 8" id="KW-0812">Transmembrane</keyword>
<evidence type="ECO:0000256" key="6">
    <source>
        <dbReference type="ARBA" id="ARBA00022989"/>
    </source>
</evidence>
<dbReference type="InterPro" id="IPR036259">
    <property type="entry name" value="MFS_trans_sf"/>
</dbReference>
<keyword evidence="6 8" id="KW-1133">Transmembrane helix</keyword>
<keyword evidence="11" id="KW-1185">Reference proteome</keyword>